<protein>
    <submittedName>
        <fullName evidence="1">Uncharacterized protein</fullName>
    </submittedName>
</protein>
<evidence type="ECO:0000313" key="1">
    <source>
        <dbReference type="EMBL" id="KAK8204615.1"/>
    </source>
</evidence>
<evidence type="ECO:0000313" key="2">
    <source>
        <dbReference type="Proteomes" id="UP001320706"/>
    </source>
</evidence>
<name>A0ACC3SAE6_9PEZI</name>
<sequence>MPSLEPKARKWDSETVCTLITENSSAFTFLEVSHAKVGVHTALLKHFSEHYSAVLFNHPTEPTVPVETDYNTLNRAIGWMYTGKLVKADQSPYTWEEALRFIQFARKYKILSLEVAFMSDAVTKIPVDATHLPPCSVIMQASKVGSVGFWASLCETYIKYWDPRSESIEMRKQRRALPVNFTNIVMEGKAMALARVMDEYAAKAGNDAQGLKGKDDHG</sequence>
<comment type="caution">
    <text evidence="1">The sequence shown here is derived from an EMBL/GenBank/DDBJ whole genome shotgun (WGS) entry which is preliminary data.</text>
</comment>
<organism evidence="1 2">
    <name type="scientific">Zalaria obscura</name>
    <dbReference type="NCBI Taxonomy" id="2024903"/>
    <lineage>
        <taxon>Eukaryota</taxon>
        <taxon>Fungi</taxon>
        <taxon>Dikarya</taxon>
        <taxon>Ascomycota</taxon>
        <taxon>Pezizomycotina</taxon>
        <taxon>Dothideomycetes</taxon>
        <taxon>Dothideomycetidae</taxon>
        <taxon>Dothideales</taxon>
        <taxon>Zalariaceae</taxon>
        <taxon>Zalaria</taxon>
    </lineage>
</organism>
<gene>
    <name evidence="1" type="ORF">M8818_005054</name>
</gene>
<accession>A0ACC3SAE6</accession>
<reference evidence="1" key="1">
    <citation type="submission" date="2024-02" db="EMBL/GenBank/DDBJ databases">
        <title>Metagenome Assembled Genome of Zalaria obscura JY119.</title>
        <authorList>
            <person name="Vighnesh L."/>
            <person name="Jagadeeshwari U."/>
            <person name="Venkata Ramana C."/>
            <person name="Sasikala C."/>
        </authorList>
    </citation>
    <scope>NUCLEOTIDE SEQUENCE</scope>
    <source>
        <strain evidence="1">JY119</strain>
    </source>
</reference>
<proteinExistence type="predicted"/>
<dbReference type="Proteomes" id="UP001320706">
    <property type="component" value="Unassembled WGS sequence"/>
</dbReference>
<keyword evidence="2" id="KW-1185">Reference proteome</keyword>
<dbReference type="EMBL" id="JAMKPW020000026">
    <property type="protein sequence ID" value="KAK8204615.1"/>
    <property type="molecule type" value="Genomic_DNA"/>
</dbReference>